<feature type="transmembrane region" description="Helical" evidence="8">
    <location>
        <begin position="291"/>
        <end position="310"/>
    </location>
</feature>
<evidence type="ECO:0000256" key="4">
    <source>
        <dbReference type="ARBA" id="ARBA00022679"/>
    </source>
</evidence>
<dbReference type="InterPro" id="IPR038731">
    <property type="entry name" value="RgtA/B/C-like"/>
</dbReference>
<dbReference type="EMBL" id="FPJE01000034">
    <property type="protein sequence ID" value="SFW75258.1"/>
    <property type="molecule type" value="Genomic_DNA"/>
</dbReference>
<dbReference type="RefSeq" id="WP_072319215.1">
    <property type="nucleotide sequence ID" value="NZ_FPJE01000034.1"/>
</dbReference>
<feature type="transmembrane region" description="Helical" evidence="8">
    <location>
        <begin position="257"/>
        <end position="279"/>
    </location>
</feature>
<evidence type="ECO:0000256" key="8">
    <source>
        <dbReference type="SAM" id="Phobius"/>
    </source>
</evidence>
<feature type="transmembrane region" description="Helical" evidence="8">
    <location>
        <begin position="184"/>
        <end position="201"/>
    </location>
</feature>
<keyword evidence="3" id="KW-0328">Glycosyltransferase</keyword>
<evidence type="ECO:0000256" key="7">
    <source>
        <dbReference type="ARBA" id="ARBA00023136"/>
    </source>
</evidence>
<dbReference type="PANTHER" id="PTHR33908">
    <property type="entry name" value="MANNOSYLTRANSFERASE YKCB-RELATED"/>
    <property type="match status" value="1"/>
</dbReference>
<dbReference type="GO" id="GO:0005886">
    <property type="term" value="C:plasma membrane"/>
    <property type="evidence" value="ECO:0007669"/>
    <property type="project" value="UniProtKB-SubCell"/>
</dbReference>
<evidence type="ECO:0000259" key="9">
    <source>
        <dbReference type="Pfam" id="PF13231"/>
    </source>
</evidence>
<evidence type="ECO:0000256" key="5">
    <source>
        <dbReference type="ARBA" id="ARBA00022692"/>
    </source>
</evidence>
<keyword evidence="7 8" id="KW-0472">Membrane</keyword>
<dbReference type="PANTHER" id="PTHR33908:SF3">
    <property type="entry name" value="UNDECAPRENYL PHOSPHATE-ALPHA-4-AMINO-4-DEOXY-L-ARABINOSE ARABINOSYL TRANSFERASE"/>
    <property type="match status" value="1"/>
</dbReference>
<dbReference type="Pfam" id="PF13231">
    <property type="entry name" value="PMT_2"/>
    <property type="match status" value="1"/>
</dbReference>
<evidence type="ECO:0000256" key="3">
    <source>
        <dbReference type="ARBA" id="ARBA00022676"/>
    </source>
</evidence>
<proteinExistence type="predicted"/>
<dbReference type="STRING" id="1150368.SAMN02927921_03983"/>
<dbReference type="OrthoDB" id="8353433at2"/>
<protein>
    <submittedName>
        <fullName evidence="10">4-amino-4-deoxy-L-arabinose transferase</fullName>
    </submittedName>
</protein>
<dbReference type="AlphaFoldDB" id="A0A1K1RTN0"/>
<evidence type="ECO:0000256" key="2">
    <source>
        <dbReference type="ARBA" id="ARBA00022475"/>
    </source>
</evidence>
<reference evidence="10 11" key="1">
    <citation type="submission" date="2016-11" db="EMBL/GenBank/DDBJ databases">
        <authorList>
            <person name="Jaros S."/>
            <person name="Januszkiewicz K."/>
            <person name="Wedrychowicz H."/>
        </authorList>
    </citation>
    <scope>NUCLEOTIDE SEQUENCE [LARGE SCALE GENOMIC DNA]</scope>
    <source>
        <strain evidence="10 11">CGMCC 1.12145</strain>
    </source>
</reference>
<keyword evidence="11" id="KW-1185">Reference proteome</keyword>
<feature type="transmembrane region" description="Helical" evidence="8">
    <location>
        <begin position="379"/>
        <end position="398"/>
    </location>
</feature>
<comment type="subcellular location">
    <subcellularLocation>
        <location evidence="1">Cell membrane</location>
        <topology evidence="1">Multi-pass membrane protein</topology>
    </subcellularLocation>
</comment>
<evidence type="ECO:0000256" key="1">
    <source>
        <dbReference type="ARBA" id="ARBA00004651"/>
    </source>
</evidence>
<evidence type="ECO:0000313" key="10">
    <source>
        <dbReference type="EMBL" id="SFW75258.1"/>
    </source>
</evidence>
<dbReference type="GO" id="GO:0016763">
    <property type="term" value="F:pentosyltransferase activity"/>
    <property type="evidence" value="ECO:0007669"/>
    <property type="project" value="TreeGrafter"/>
</dbReference>
<feature type="transmembrane region" description="Helical" evidence="8">
    <location>
        <begin position="208"/>
        <end position="227"/>
    </location>
</feature>
<keyword evidence="2" id="KW-1003">Cell membrane</keyword>
<feature type="transmembrane region" description="Helical" evidence="8">
    <location>
        <begin position="410"/>
        <end position="428"/>
    </location>
</feature>
<feature type="transmembrane region" description="Helical" evidence="8">
    <location>
        <begin position="139"/>
        <end position="156"/>
    </location>
</feature>
<keyword evidence="6 8" id="KW-1133">Transmembrane helix</keyword>
<feature type="transmembrane region" description="Helical" evidence="8">
    <location>
        <begin position="84"/>
        <end position="102"/>
    </location>
</feature>
<evidence type="ECO:0000313" key="11">
    <source>
        <dbReference type="Proteomes" id="UP000182248"/>
    </source>
</evidence>
<dbReference type="Proteomes" id="UP000182248">
    <property type="component" value="Unassembled WGS sequence"/>
</dbReference>
<dbReference type="InterPro" id="IPR050297">
    <property type="entry name" value="LipidA_mod_glycosyltrf_83"/>
</dbReference>
<accession>A0A1K1RTN0</accession>
<dbReference type="GO" id="GO:0010041">
    <property type="term" value="P:response to iron(III) ion"/>
    <property type="evidence" value="ECO:0007669"/>
    <property type="project" value="TreeGrafter"/>
</dbReference>
<feature type="transmembrane region" description="Helical" evidence="8">
    <location>
        <begin position="316"/>
        <end position="337"/>
    </location>
</feature>
<organism evidence="10 11">
    <name type="scientific">Sinomicrobium oceani</name>
    <dbReference type="NCBI Taxonomy" id="1150368"/>
    <lineage>
        <taxon>Bacteria</taxon>
        <taxon>Pseudomonadati</taxon>
        <taxon>Bacteroidota</taxon>
        <taxon>Flavobacteriia</taxon>
        <taxon>Flavobacteriales</taxon>
        <taxon>Flavobacteriaceae</taxon>
        <taxon>Sinomicrobium</taxon>
    </lineage>
</organism>
<name>A0A1K1RTN0_9FLAO</name>
<keyword evidence="5 8" id="KW-0812">Transmembrane</keyword>
<dbReference type="GO" id="GO:0009103">
    <property type="term" value="P:lipopolysaccharide biosynthetic process"/>
    <property type="evidence" value="ECO:0007669"/>
    <property type="project" value="UniProtKB-ARBA"/>
</dbReference>
<gene>
    <name evidence="10" type="ORF">SAMN02927921_03983</name>
</gene>
<feature type="transmembrane region" description="Helical" evidence="8">
    <location>
        <begin position="349"/>
        <end position="373"/>
    </location>
</feature>
<feature type="transmembrane region" description="Helical" evidence="8">
    <location>
        <begin position="114"/>
        <end position="133"/>
    </location>
</feature>
<evidence type="ECO:0000256" key="6">
    <source>
        <dbReference type="ARBA" id="ARBA00022989"/>
    </source>
</evidence>
<keyword evidence="4 10" id="KW-0808">Transferase</keyword>
<feature type="domain" description="Glycosyltransferase RgtA/B/C/D-like" evidence="9">
    <location>
        <begin position="63"/>
        <end position="225"/>
    </location>
</feature>
<sequence length="547" mass="63003">MVKNLERYPVITLLLVCLIIFFCNLDELYVNIMEARNFITAREILSENNWLLTTLNGLPRYEKPPLPTWLTAISAATFGMKSLFALRLPAALAATLMVMMMYRFTLKLHLNPRLSLYSGLILATSFYVIFSGRNGQWDIFTHAFMLTAIYFLYNLFRGEHLWKNALFAGLFAGASFLSKGPVSLYTLLLPFIIAYGIVYKFGGFRKRLLPLIFFLLIMVVTGLWWFVYVRIADPEAFIAIASEEAANWGSYNIRPFYYYWSFFTQSGIWTIPAFIGLLYPYLKDRVSNKKAYLFSLLWTLSAVVLLSLIPEKKSRYLLPVLLPLAMNTSFYIEYLINKFGVIKDKKETFPVYFNFGLIALIGTIFPVAGYFFFGKELEGFMLAFLLTSILLCTTGLLMYRNLFRKNIRNVFFLTIAFILIIIGIGLPLENTFSNDNKDFHNIDQLADKAAQHGIKVYSFGEIAPETVWEYGKVAPRLDAFHTLKYPEETSFGVLVAPADETEFNRIFASGFDLRLEDVFDINYTAGKDEKDYKQRLVSRYYIVTKKL</sequence>